<evidence type="ECO:0000313" key="4">
    <source>
        <dbReference type="Proteomes" id="UP000005408"/>
    </source>
</evidence>
<reference evidence="3" key="1">
    <citation type="submission" date="2022-08" db="UniProtKB">
        <authorList>
            <consortium name="EnsemblMetazoa"/>
        </authorList>
    </citation>
    <scope>IDENTIFICATION</scope>
    <source>
        <strain evidence="3">05x7-T-G4-1.051#20</strain>
    </source>
</reference>
<proteinExistence type="predicted"/>
<dbReference type="AlphaFoldDB" id="A0A8W8N0F9"/>
<dbReference type="Proteomes" id="UP000005408">
    <property type="component" value="Unassembled WGS sequence"/>
</dbReference>
<protein>
    <recommendedName>
        <fullName evidence="2">Novel STAND NTPase 3 domain-containing protein</fullName>
    </recommendedName>
</protein>
<keyword evidence="1" id="KW-0472">Membrane</keyword>
<accession>A0A8W8N0F9</accession>
<dbReference type="EnsemblMetazoa" id="G4100.3">
    <property type="protein sequence ID" value="G4100.3:cds"/>
    <property type="gene ID" value="G4100"/>
</dbReference>
<dbReference type="OrthoDB" id="10341681at2759"/>
<keyword evidence="1" id="KW-0812">Transmembrane</keyword>
<organism evidence="3 4">
    <name type="scientific">Magallana gigas</name>
    <name type="common">Pacific oyster</name>
    <name type="synonym">Crassostrea gigas</name>
    <dbReference type="NCBI Taxonomy" id="29159"/>
    <lineage>
        <taxon>Eukaryota</taxon>
        <taxon>Metazoa</taxon>
        <taxon>Spiralia</taxon>
        <taxon>Lophotrochozoa</taxon>
        <taxon>Mollusca</taxon>
        <taxon>Bivalvia</taxon>
        <taxon>Autobranchia</taxon>
        <taxon>Pteriomorphia</taxon>
        <taxon>Ostreida</taxon>
        <taxon>Ostreoidea</taxon>
        <taxon>Ostreidae</taxon>
        <taxon>Magallana</taxon>
    </lineage>
</organism>
<dbReference type="Pfam" id="PF20720">
    <property type="entry name" value="nSTAND3"/>
    <property type="match status" value="1"/>
</dbReference>
<evidence type="ECO:0000259" key="2">
    <source>
        <dbReference type="Pfam" id="PF20720"/>
    </source>
</evidence>
<dbReference type="OMA" id="PSEYICP"/>
<keyword evidence="1" id="KW-1133">Transmembrane helix</keyword>
<feature type="transmembrane region" description="Helical" evidence="1">
    <location>
        <begin position="132"/>
        <end position="154"/>
    </location>
</feature>
<evidence type="ECO:0000313" key="3">
    <source>
        <dbReference type="EnsemblMetazoa" id="G4100.3:cds"/>
    </source>
</evidence>
<dbReference type="EnsemblMetazoa" id="G4100.1">
    <property type="protein sequence ID" value="G4100.1:cds"/>
    <property type="gene ID" value="G4100"/>
</dbReference>
<sequence>MASIACPLDKAEWKDRSRHCVSNEQSYHCLGDEYGNLVDACVDPVWIQPGHCPVFKSEEHRVESVVCQPSEYICPDAVYQSNQVFLYPACRMNTQTSNKPPPPPYTVAMSNQSTTPAPVPAEEPASCGPACIGIAVAVPIVLILLGVFIVLFLIKRRSASRGGQKKPLPNILQRFQKSDKQDGTQIQLESEEQKKKLLDVKQKKQDMNNRDDLNPFLDDMMDEDNEETGQWDLFLKSLNLRVDKLYKPPSAENLGTRLRSLEAMSIVGKWGSGRTTLAKQAILECALNFVNSTCKFTTIDRVTDWKKGVHDGCVSFIYLPDCIKEWYTPSHVEDLAKSLTSLFVESRGKCFVILGVRDIVWEKFKHVLSQCDIFKEERLNFMQDKENISSKDYREILHKQLHANNAIVDVSEDIQVDDKSKKATLGSKNAELLVAKENSVIGLPELMALSSKNRRILSNVARFCAEPLSVIKDDLKQMSESPKISEKHKFVVLTYAMIHNGRFSLQKLNENMLRSIRTIFAVFSPPDDYFEDAVDKLMEEYLEISTDKATHYIQHEIITRILFEIVAESKIEFLIQNCDSRLLLNCIRPATFTFSSIFGKLNKELVVGIEPGNHQALCERFKHIESGGENEVRKHVIIEDAAFQRLMM</sequence>
<keyword evidence="4" id="KW-1185">Reference proteome</keyword>
<dbReference type="InterPro" id="IPR049050">
    <property type="entry name" value="nSTAND3"/>
</dbReference>
<name>A0A8W8N0F9_MAGGI</name>
<feature type="domain" description="Novel STAND NTPase 3" evidence="2">
    <location>
        <begin position="262"/>
        <end position="402"/>
    </location>
</feature>
<evidence type="ECO:0000256" key="1">
    <source>
        <dbReference type="SAM" id="Phobius"/>
    </source>
</evidence>
<dbReference type="EnsemblMetazoa" id="G4100.14">
    <property type="protein sequence ID" value="G4100.14:cds"/>
    <property type="gene ID" value="G4100"/>
</dbReference>